<name>A0A397V2A5_9GLOM</name>
<evidence type="ECO:0000313" key="1">
    <source>
        <dbReference type="EMBL" id="RIB16535.1"/>
    </source>
</evidence>
<sequence>MESANYLETLVKNIVEAVVQKVMKNLKTVQGKRKRLSKNRLININISDEWKKRKYDTYLDDNVDAGFLRSVKAKDERKGSTYYQRTTEMNNNKKENPKRVEEKKDSDKTIGMLMEINGSKSVQGTIRVSSCLNLMSMKYAKSKGLIWKCRNKKTFIGCTDDEFVGYIPGVEIVVNGVCVVQEFHVKHELPSDVILGMPWVAKTRCGSGWKDGKCYCTIRSGFDEATFVISEDPAFDETVLDKDCVNIRCVTGESRKSDYVDCEGKKNMDINKLNKMLPNSTKVINSKNVPMKSDRQDDSFEVVDNEGEAADGKANGYQYENGIGNEKSEHTELTVPPFRTSVQQNSMRTLNCMLRSKRDVRNFASLSNVSYQKVKVSGISRKVEHLVFENSIKSASRSKCNRHENAKIGMMATLGFESDESIGKNGNDSKKWDVFCIDENKLNRGPRVFEDIKRIGFFKRLYLDHMVGNDGLVSAVFGSRLEMRKLGRMDMTSGTKLLGF</sequence>
<gene>
    <name evidence="1" type="ORF">C2G38_2189667</name>
</gene>
<dbReference type="STRING" id="44941.A0A397V2A5"/>
<keyword evidence="2" id="KW-1185">Reference proteome</keyword>
<dbReference type="CDD" id="cd00303">
    <property type="entry name" value="retropepsin_like"/>
    <property type="match status" value="1"/>
</dbReference>
<dbReference type="InterPro" id="IPR021109">
    <property type="entry name" value="Peptidase_aspartic_dom_sf"/>
</dbReference>
<reference evidence="1 2" key="1">
    <citation type="submission" date="2018-06" db="EMBL/GenBank/DDBJ databases">
        <title>Comparative genomics reveals the genomic features of Rhizophagus irregularis, R. cerebriforme, R. diaphanum and Gigaspora rosea, and their symbiotic lifestyle signature.</title>
        <authorList>
            <person name="Morin E."/>
            <person name="San Clemente H."/>
            <person name="Chen E.C.H."/>
            <person name="De La Providencia I."/>
            <person name="Hainaut M."/>
            <person name="Kuo A."/>
            <person name="Kohler A."/>
            <person name="Murat C."/>
            <person name="Tang N."/>
            <person name="Roy S."/>
            <person name="Loubradou J."/>
            <person name="Henrissat B."/>
            <person name="Grigoriev I.V."/>
            <person name="Corradi N."/>
            <person name="Roux C."/>
            <person name="Martin F.M."/>
        </authorList>
    </citation>
    <scope>NUCLEOTIDE SEQUENCE [LARGE SCALE GENOMIC DNA]</scope>
    <source>
        <strain evidence="1 2">DAOM 194757</strain>
    </source>
</reference>
<dbReference type="Gene3D" id="2.40.70.10">
    <property type="entry name" value="Acid Proteases"/>
    <property type="match status" value="1"/>
</dbReference>
<comment type="caution">
    <text evidence="1">The sequence shown here is derived from an EMBL/GenBank/DDBJ whole genome shotgun (WGS) entry which is preliminary data.</text>
</comment>
<dbReference type="Proteomes" id="UP000266673">
    <property type="component" value="Unassembled WGS sequence"/>
</dbReference>
<accession>A0A397V2A5</accession>
<organism evidence="1 2">
    <name type="scientific">Gigaspora rosea</name>
    <dbReference type="NCBI Taxonomy" id="44941"/>
    <lineage>
        <taxon>Eukaryota</taxon>
        <taxon>Fungi</taxon>
        <taxon>Fungi incertae sedis</taxon>
        <taxon>Mucoromycota</taxon>
        <taxon>Glomeromycotina</taxon>
        <taxon>Glomeromycetes</taxon>
        <taxon>Diversisporales</taxon>
        <taxon>Gigasporaceae</taxon>
        <taxon>Gigaspora</taxon>
    </lineage>
</organism>
<dbReference type="OrthoDB" id="2430780at2759"/>
<dbReference type="EMBL" id="QKWP01000668">
    <property type="protein sequence ID" value="RIB16535.1"/>
    <property type="molecule type" value="Genomic_DNA"/>
</dbReference>
<dbReference type="AlphaFoldDB" id="A0A397V2A5"/>
<evidence type="ECO:0000313" key="2">
    <source>
        <dbReference type="Proteomes" id="UP000266673"/>
    </source>
</evidence>
<protein>
    <submittedName>
        <fullName evidence="1">Uncharacterized protein</fullName>
    </submittedName>
</protein>
<proteinExistence type="predicted"/>